<dbReference type="Gene3D" id="3.30.420.10">
    <property type="entry name" value="Ribonuclease H-like superfamily/Ribonuclease H"/>
    <property type="match status" value="1"/>
</dbReference>
<sequence>MGDVDQVQDAGSPHSGGYAETEADSSPRRPPQLKPEDSFGSTFYGELNEFSLNSQEQAEIIDLTNAEGATPQDEPETKTEEEAEEETEEETEPPVILSFKRKPLPPPVAPDQIPKAIPPSHWSHTLYHGPEGQDVIVDYCRTFEQSEKIAKHFLTEPVLGLDMEWSPYASPYDGIKMNASVLQLASQARIAIFHLALHEGKTAAEIFPPALKQIIESAEILKTGVNINSADGGRLRTYLNLQPKGLFELSHLYNLLSNNRTAGGYIMRKVKSMSDQVEAKLGLPLLKDSVRTSRWDRPLNQSQISYAATDAYAGFMLFHVMNEQRKVMKPAPPRPEFAELGLPIVGIPEEADADDPSEDSKASSDSKTRKKAVTHPIDELQGPSLVLYEALSLRRSETAKLRSTEAWRVASNQVLKRIALARPQTLEQLRQVKSVGDQTIRNFGETCLSTICDAPYSAEASLEGIDDVPDDVIIDEPIISAPKQKKQRNASNVDDASKPLFNALCAKRKEIAAERSIPSWQFYRIANNGVLKDIAEKRPTSLKELREINGVGDYLARQYGETWLSVIRDFDSVESSEKQTSEEDMSDDEALNITPDNLPPGAEGCLAGERIVFTGILDCLGRTAAQELATICGAEVLMGPDSETTLVVTGRNVSESKLQAITDYNLQTISEEKFLGLIRTRSAEGLSTGQSRAADTSSTAQHLTRPPLPSLADLMVEHKPSDADELSPADRPFFNALKALRTQLSSLSKLKAETICSDSTLHAIALAKPRTRANLVLIPGARALDNTAQRHNKNMDNFLEKHSRSFSAPASNRGLSNDSISDGSEQTDKEDAFETTKPATSPLPTFEKSDNPDLDAVLDLARRRILVPAHLNAAQRRVVYGERHRARLAAEPVRSAVAGADVALEHVDRQRDVPARWAALRDAMALARSHRDWDNVARLLEGLRDAGVGLREGWVEKFVREAGEGRALHVVLRCVQRAERTGVRLRSVGVVEWVMWEVRRVAARSDWGERETERAVGWAEQVVELMEREEHCGGRRVEKGDLRTLPFVIATPLELAAVQALKWKDGVDEDGMVKAYAERLVANLKLYGLEDPTTASAKESAGSEGLLSELSDEEVAEEIKSLREPSRYEHVNEAGHKIRRLVSVWRGLTLAQRVLGAQMPGGGVETYRTATKLHEDIEAAVKTIKENLQDGQSVKDHPTVKLWEDVKNEK</sequence>
<feature type="region of interest" description="Disordered" evidence="3">
    <location>
        <begin position="804"/>
        <end position="850"/>
    </location>
</feature>
<keyword evidence="2" id="KW-0378">Hydrolase</keyword>
<dbReference type="Pfam" id="PF01612">
    <property type="entry name" value="DNA_pol_A_exo1"/>
    <property type="match status" value="1"/>
</dbReference>
<dbReference type="InterPro" id="IPR010997">
    <property type="entry name" value="HRDC-like_sf"/>
</dbReference>
<dbReference type="SMART" id="SM00292">
    <property type="entry name" value="BRCT"/>
    <property type="match status" value="1"/>
</dbReference>
<feature type="compositionally biased region" description="Polar residues" evidence="3">
    <location>
        <begin position="805"/>
        <end position="824"/>
    </location>
</feature>
<feature type="compositionally biased region" description="Acidic residues" evidence="3">
    <location>
        <begin position="81"/>
        <end position="92"/>
    </location>
</feature>
<evidence type="ECO:0000256" key="2">
    <source>
        <dbReference type="ARBA" id="ARBA00022801"/>
    </source>
</evidence>
<feature type="region of interest" description="Disordered" evidence="3">
    <location>
        <begin position="348"/>
        <end position="375"/>
    </location>
</feature>
<dbReference type="Pfam" id="PF00570">
    <property type="entry name" value="HRDC"/>
    <property type="match status" value="3"/>
</dbReference>
<dbReference type="InterPro" id="IPR036420">
    <property type="entry name" value="BRCT_dom_sf"/>
</dbReference>
<evidence type="ECO:0000313" key="5">
    <source>
        <dbReference type="EMBL" id="KAL1628528.1"/>
    </source>
</evidence>
<dbReference type="PANTHER" id="PTHR13620">
    <property type="entry name" value="3-5 EXONUCLEASE"/>
    <property type="match status" value="1"/>
</dbReference>
<keyword evidence="6" id="KW-1185">Reference proteome</keyword>
<dbReference type="SMART" id="SM00341">
    <property type="entry name" value="HRDC"/>
    <property type="match status" value="2"/>
</dbReference>
<gene>
    <name evidence="5" type="ORF">SLS56_005873</name>
</gene>
<dbReference type="Proteomes" id="UP001521116">
    <property type="component" value="Unassembled WGS sequence"/>
</dbReference>
<organism evidence="5 6">
    <name type="scientific">Neofusicoccum ribis</name>
    <dbReference type="NCBI Taxonomy" id="45134"/>
    <lineage>
        <taxon>Eukaryota</taxon>
        <taxon>Fungi</taxon>
        <taxon>Dikarya</taxon>
        <taxon>Ascomycota</taxon>
        <taxon>Pezizomycotina</taxon>
        <taxon>Dothideomycetes</taxon>
        <taxon>Dothideomycetes incertae sedis</taxon>
        <taxon>Botryosphaeriales</taxon>
        <taxon>Botryosphaeriaceae</taxon>
        <taxon>Neofusicoccum</taxon>
    </lineage>
</organism>
<dbReference type="InterPro" id="IPR002121">
    <property type="entry name" value="HRDC_dom"/>
</dbReference>
<dbReference type="PROSITE" id="PS50967">
    <property type="entry name" value="HRDC"/>
    <property type="match status" value="3"/>
</dbReference>
<dbReference type="CDD" id="cd06141">
    <property type="entry name" value="WRN_exo"/>
    <property type="match status" value="1"/>
</dbReference>
<evidence type="ECO:0000313" key="6">
    <source>
        <dbReference type="Proteomes" id="UP001521116"/>
    </source>
</evidence>
<dbReference type="Gene3D" id="3.40.50.10190">
    <property type="entry name" value="BRCT domain"/>
    <property type="match status" value="1"/>
</dbReference>
<feature type="domain" description="HRDC" evidence="4">
    <location>
        <begin position="381"/>
        <end position="461"/>
    </location>
</feature>
<accession>A0ABR3SSC6</accession>
<dbReference type="InterPro" id="IPR001357">
    <property type="entry name" value="BRCT_dom"/>
</dbReference>
<dbReference type="InterPro" id="IPR051132">
    <property type="entry name" value="3-5_Exonuclease_domain"/>
</dbReference>
<keyword evidence="1" id="KW-0540">Nuclease</keyword>
<dbReference type="InterPro" id="IPR036397">
    <property type="entry name" value="RNaseH_sf"/>
</dbReference>
<feature type="compositionally biased region" description="Basic and acidic residues" evidence="3">
    <location>
        <begin position="358"/>
        <end position="367"/>
    </location>
</feature>
<protein>
    <recommendedName>
        <fullName evidence="4">HRDC domain-containing protein</fullName>
    </recommendedName>
</protein>
<evidence type="ECO:0000259" key="4">
    <source>
        <dbReference type="PROSITE" id="PS50967"/>
    </source>
</evidence>
<dbReference type="SUPFAM" id="SSF53098">
    <property type="entry name" value="Ribonuclease H-like"/>
    <property type="match status" value="1"/>
</dbReference>
<reference evidence="5 6" key="1">
    <citation type="submission" date="2024-02" db="EMBL/GenBank/DDBJ databases">
        <title>De novo assembly and annotation of 12 fungi associated with fruit tree decline syndrome in Ontario, Canada.</title>
        <authorList>
            <person name="Sulman M."/>
            <person name="Ellouze W."/>
            <person name="Ilyukhin E."/>
        </authorList>
    </citation>
    <scope>NUCLEOTIDE SEQUENCE [LARGE SCALE GENOMIC DNA]</scope>
    <source>
        <strain evidence="5 6">M1-105</strain>
    </source>
</reference>
<dbReference type="SUPFAM" id="SSF47819">
    <property type="entry name" value="HRDC-like"/>
    <property type="match status" value="3"/>
</dbReference>
<feature type="domain" description="HRDC" evidence="4">
    <location>
        <begin position="494"/>
        <end position="577"/>
    </location>
</feature>
<name>A0ABR3SSC6_9PEZI</name>
<evidence type="ECO:0000256" key="3">
    <source>
        <dbReference type="SAM" id="MobiDB-lite"/>
    </source>
</evidence>
<comment type="caution">
    <text evidence="5">The sequence shown here is derived from an EMBL/GenBank/DDBJ whole genome shotgun (WGS) entry which is preliminary data.</text>
</comment>
<dbReference type="InterPro" id="IPR002562">
    <property type="entry name" value="3'-5'_exonuclease_dom"/>
</dbReference>
<dbReference type="SUPFAM" id="SSF52113">
    <property type="entry name" value="BRCT domain"/>
    <property type="match status" value="1"/>
</dbReference>
<dbReference type="EMBL" id="JAJVDC020000062">
    <property type="protein sequence ID" value="KAL1628528.1"/>
    <property type="molecule type" value="Genomic_DNA"/>
</dbReference>
<evidence type="ECO:0000256" key="1">
    <source>
        <dbReference type="ARBA" id="ARBA00022722"/>
    </source>
</evidence>
<dbReference type="InterPro" id="IPR012337">
    <property type="entry name" value="RNaseH-like_sf"/>
</dbReference>
<dbReference type="Gene3D" id="1.10.150.80">
    <property type="entry name" value="HRDC domain"/>
    <property type="match status" value="3"/>
</dbReference>
<dbReference type="InterPro" id="IPR044876">
    <property type="entry name" value="HRDC_dom_sf"/>
</dbReference>
<feature type="domain" description="HRDC" evidence="4">
    <location>
        <begin position="727"/>
        <end position="809"/>
    </location>
</feature>
<dbReference type="PANTHER" id="PTHR13620:SF104">
    <property type="entry name" value="EXONUCLEASE 3'-5' DOMAIN-CONTAINING PROTEIN 2"/>
    <property type="match status" value="1"/>
</dbReference>
<proteinExistence type="predicted"/>
<feature type="region of interest" description="Disordered" evidence="3">
    <location>
        <begin position="1"/>
        <end position="94"/>
    </location>
</feature>